<dbReference type="InterPro" id="IPR050177">
    <property type="entry name" value="Lipid_A_modif_metabolic_enz"/>
</dbReference>
<dbReference type="PROSITE" id="PS00061">
    <property type="entry name" value="ADH_SHORT"/>
    <property type="match status" value="1"/>
</dbReference>
<dbReference type="RefSeq" id="WP_265788700.1">
    <property type="nucleotide sequence ID" value="NZ_BAABRS010000001.1"/>
</dbReference>
<dbReference type="Proteomes" id="UP001207337">
    <property type="component" value="Unassembled WGS sequence"/>
</dbReference>
<dbReference type="EMBL" id="JAJNDC010000001">
    <property type="protein sequence ID" value="MCW9712608.1"/>
    <property type="molecule type" value="Genomic_DNA"/>
</dbReference>
<feature type="domain" description="NAD-dependent epimerase/dehydratase" evidence="1">
    <location>
        <begin position="5"/>
        <end position="225"/>
    </location>
</feature>
<comment type="caution">
    <text evidence="2">The sequence shown here is derived from an EMBL/GenBank/DDBJ whole genome shotgun (WGS) entry which is preliminary data.</text>
</comment>
<accession>A0ABT3PXP3</accession>
<dbReference type="InterPro" id="IPR020904">
    <property type="entry name" value="Sc_DH/Rdtase_CS"/>
</dbReference>
<dbReference type="Gene3D" id="3.40.50.720">
    <property type="entry name" value="NAD(P)-binding Rossmann-like Domain"/>
    <property type="match status" value="1"/>
</dbReference>
<sequence length="334" mass="37198">MPHAIVTGGSGFVGSHLVNQLLESDRYDKIINVDLEPSEISAHETSDRYVHLKKDIREELSPDLFREQGCGSDSVIFNLAAICKIPGYPDADYFHTNIEGAKNVCRLAEALGCNRIIFTSSISPYGASEELKTESSVPEPKDPYGSSKLAAEYIHRGWQEKDPQNNRLTILRPGIIFGPRERANFTRLYTSLKKHFFAYPGRRDTRKACIYVKDVARACRYFADGSAGLELYNLVYEEPPTIEQICEVIHEQTDAGKARLLIPSTLLLGAAHMIRLLGKLIGKEFVGIHPDRVKKVMISTNVSGAKLAQSPFNLKYSLSEGVADWYKECDGTLG</sequence>
<protein>
    <submittedName>
        <fullName evidence="2">NAD(P)-dependent oxidoreductase</fullName>
    </submittedName>
</protein>
<reference evidence="2 3" key="1">
    <citation type="submission" date="2021-11" db="EMBL/GenBank/DDBJ databases">
        <title>Aliifidinibius sp. nov., a new bacterium isolated from saline soil.</title>
        <authorList>
            <person name="Galisteo C."/>
            <person name="De La Haba R."/>
            <person name="Sanchez-Porro C."/>
            <person name="Ventosa A."/>
        </authorList>
    </citation>
    <scope>NUCLEOTIDE SEQUENCE [LARGE SCALE GENOMIC DNA]</scope>
    <source>
        <strain evidence="2 3">KACC 190600</strain>
    </source>
</reference>
<evidence type="ECO:0000313" key="2">
    <source>
        <dbReference type="EMBL" id="MCW9712608.1"/>
    </source>
</evidence>
<organism evidence="2 3">
    <name type="scientific">Fodinibius salicampi</name>
    <dbReference type="NCBI Taxonomy" id="1920655"/>
    <lineage>
        <taxon>Bacteria</taxon>
        <taxon>Pseudomonadati</taxon>
        <taxon>Balneolota</taxon>
        <taxon>Balneolia</taxon>
        <taxon>Balneolales</taxon>
        <taxon>Balneolaceae</taxon>
        <taxon>Fodinibius</taxon>
    </lineage>
</organism>
<dbReference type="Pfam" id="PF01370">
    <property type="entry name" value="Epimerase"/>
    <property type="match status" value="1"/>
</dbReference>
<evidence type="ECO:0000259" key="1">
    <source>
        <dbReference type="Pfam" id="PF01370"/>
    </source>
</evidence>
<dbReference type="InterPro" id="IPR036291">
    <property type="entry name" value="NAD(P)-bd_dom_sf"/>
</dbReference>
<proteinExistence type="predicted"/>
<gene>
    <name evidence="2" type="ORF">LQ318_06805</name>
</gene>
<dbReference type="SUPFAM" id="SSF51735">
    <property type="entry name" value="NAD(P)-binding Rossmann-fold domains"/>
    <property type="match status" value="1"/>
</dbReference>
<dbReference type="InterPro" id="IPR001509">
    <property type="entry name" value="Epimerase_deHydtase"/>
</dbReference>
<dbReference type="PANTHER" id="PTHR43245">
    <property type="entry name" value="BIFUNCTIONAL POLYMYXIN RESISTANCE PROTEIN ARNA"/>
    <property type="match status" value="1"/>
</dbReference>
<evidence type="ECO:0000313" key="3">
    <source>
        <dbReference type="Proteomes" id="UP001207337"/>
    </source>
</evidence>
<name>A0ABT3PXP3_9BACT</name>
<keyword evidence="3" id="KW-1185">Reference proteome</keyword>